<gene>
    <name evidence="2" type="ORF">Tci_650954</name>
</gene>
<protein>
    <submittedName>
        <fullName evidence="2">Uncharacterized protein</fullName>
    </submittedName>
</protein>
<feature type="region of interest" description="Disordered" evidence="1">
    <location>
        <begin position="53"/>
        <end position="91"/>
    </location>
</feature>
<reference evidence="2" key="1">
    <citation type="journal article" date="2019" name="Sci. Rep.">
        <title>Draft genome of Tanacetum cinerariifolium, the natural source of mosquito coil.</title>
        <authorList>
            <person name="Yamashiro T."/>
            <person name="Shiraishi A."/>
            <person name="Satake H."/>
            <person name="Nakayama K."/>
        </authorList>
    </citation>
    <scope>NUCLEOTIDE SEQUENCE</scope>
</reference>
<name>A0A699K7D8_TANCI</name>
<evidence type="ECO:0000313" key="2">
    <source>
        <dbReference type="EMBL" id="GFA78982.1"/>
    </source>
</evidence>
<comment type="caution">
    <text evidence="2">The sequence shown here is derived from an EMBL/GenBank/DDBJ whole genome shotgun (WGS) entry which is preliminary data.</text>
</comment>
<evidence type="ECO:0000256" key="1">
    <source>
        <dbReference type="SAM" id="MobiDB-lite"/>
    </source>
</evidence>
<feature type="non-terminal residue" evidence="2">
    <location>
        <position position="179"/>
    </location>
</feature>
<feature type="compositionally biased region" description="Low complexity" evidence="1">
    <location>
        <begin position="79"/>
        <end position="91"/>
    </location>
</feature>
<organism evidence="2">
    <name type="scientific">Tanacetum cinerariifolium</name>
    <name type="common">Dalmatian daisy</name>
    <name type="synonym">Chrysanthemum cinerariifolium</name>
    <dbReference type="NCBI Taxonomy" id="118510"/>
    <lineage>
        <taxon>Eukaryota</taxon>
        <taxon>Viridiplantae</taxon>
        <taxon>Streptophyta</taxon>
        <taxon>Embryophyta</taxon>
        <taxon>Tracheophyta</taxon>
        <taxon>Spermatophyta</taxon>
        <taxon>Magnoliopsida</taxon>
        <taxon>eudicotyledons</taxon>
        <taxon>Gunneridae</taxon>
        <taxon>Pentapetalae</taxon>
        <taxon>asterids</taxon>
        <taxon>campanulids</taxon>
        <taxon>Asterales</taxon>
        <taxon>Asteraceae</taxon>
        <taxon>Asteroideae</taxon>
        <taxon>Anthemideae</taxon>
        <taxon>Anthemidinae</taxon>
        <taxon>Tanacetum</taxon>
    </lineage>
</organism>
<dbReference type="AlphaFoldDB" id="A0A699K7D8"/>
<dbReference type="EMBL" id="BKCJ010488310">
    <property type="protein sequence ID" value="GFA78982.1"/>
    <property type="molecule type" value="Genomic_DNA"/>
</dbReference>
<sequence length="179" mass="19118">MHRRSSPPWQPLPSIAATAATRHHFRSPAAAGKVFRRTQKLFLVSRSIQPSTTISAAAPPPSPTHLYSRHQHGSSHHVTTTSTTPSSTTTTAGTTATAAAFQPLPPPWRAMDGGLATTAMVELINLPISPLGAARRQTTIVVAVGRQYSHHGHTLWCRAVMAQPLVKHRGGQPPKTTAV</sequence>
<proteinExistence type="predicted"/>
<accession>A0A699K7D8</accession>